<feature type="domain" description="PRMT5 oligomerisation" evidence="10">
    <location>
        <begin position="496"/>
        <end position="825"/>
    </location>
</feature>
<dbReference type="PANTHER" id="PTHR10738">
    <property type="entry name" value="PROTEIN ARGININE N-METHYLTRANSFERASE 5"/>
    <property type="match status" value="1"/>
</dbReference>
<evidence type="ECO:0000259" key="8">
    <source>
        <dbReference type="Pfam" id="PF05185"/>
    </source>
</evidence>
<dbReference type="PROSITE" id="PS51678">
    <property type="entry name" value="SAM_MT_PRMT"/>
    <property type="match status" value="1"/>
</dbReference>
<feature type="region of interest" description="Disordered" evidence="7">
    <location>
        <begin position="764"/>
        <end position="804"/>
    </location>
</feature>
<keyword evidence="4 6" id="KW-0949">S-adenosyl-L-methionine</keyword>
<dbReference type="Gene3D" id="2.70.160.11">
    <property type="entry name" value="Hnrnp arginine n-methyltransferase1"/>
    <property type="match status" value="1"/>
</dbReference>
<dbReference type="OrthoDB" id="1368803at2759"/>
<evidence type="ECO:0000313" key="12">
    <source>
        <dbReference type="Proteomes" id="UP000006968"/>
    </source>
</evidence>
<name>J8QAY8_SACAR</name>
<dbReference type="InterPro" id="IPR025799">
    <property type="entry name" value="Arg_MeTrfase"/>
</dbReference>
<dbReference type="Gene3D" id="3.20.20.150">
    <property type="entry name" value="Divalent-metal-dependent TIM barrel enzymes"/>
    <property type="match status" value="1"/>
</dbReference>
<evidence type="ECO:0000256" key="1">
    <source>
        <dbReference type="ARBA" id="ARBA00011935"/>
    </source>
</evidence>
<dbReference type="EC" id="2.1.1.320" evidence="1"/>
<evidence type="ECO:0000256" key="5">
    <source>
        <dbReference type="ARBA" id="ARBA00048612"/>
    </source>
</evidence>
<keyword evidence="2 6" id="KW-0489">Methyltransferase</keyword>
<accession>J8QAY8</accession>
<dbReference type="AlphaFoldDB" id="J8QAY8"/>
<organism evidence="11 12">
    <name type="scientific">Saccharomyces arboricola (strain H-6 / AS 2.3317 / CBS 10644)</name>
    <name type="common">Yeast</name>
    <dbReference type="NCBI Taxonomy" id="1160507"/>
    <lineage>
        <taxon>Eukaryota</taxon>
        <taxon>Fungi</taxon>
        <taxon>Dikarya</taxon>
        <taxon>Ascomycota</taxon>
        <taxon>Saccharomycotina</taxon>
        <taxon>Saccharomycetes</taxon>
        <taxon>Saccharomycetales</taxon>
        <taxon>Saccharomycetaceae</taxon>
        <taxon>Saccharomyces</taxon>
    </lineage>
</organism>
<gene>
    <name evidence="11" type="ORF">SU7_0213</name>
</gene>
<dbReference type="GO" id="GO:0042054">
    <property type="term" value="F:histone methyltransferase activity"/>
    <property type="evidence" value="ECO:0007669"/>
    <property type="project" value="UniProtKB-ARBA"/>
</dbReference>
<dbReference type="Gene3D" id="3.40.50.150">
    <property type="entry name" value="Vaccinia Virus protein VP39"/>
    <property type="match status" value="1"/>
</dbReference>
<comment type="catalytic activity">
    <reaction evidence="5">
        <text>L-arginyl-[protein] + 2 S-adenosyl-L-methionine = N(omega),N(omega)'-dimethyl-L-arginyl-[protein] + 2 S-adenosyl-L-homocysteine + 2 H(+)</text>
        <dbReference type="Rhea" id="RHEA:48108"/>
        <dbReference type="Rhea" id="RHEA-COMP:10532"/>
        <dbReference type="Rhea" id="RHEA-COMP:11992"/>
        <dbReference type="ChEBI" id="CHEBI:15378"/>
        <dbReference type="ChEBI" id="CHEBI:29965"/>
        <dbReference type="ChEBI" id="CHEBI:57856"/>
        <dbReference type="ChEBI" id="CHEBI:59789"/>
        <dbReference type="ChEBI" id="CHEBI:88221"/>
        <dbReference type="EC" id="2.1.1.320"/>
    </reaction>
</comment>
<feature type="domain" description="PRMT5 TIM barrel" evidence="9">
    <location>
        <begin position="38"/>
        <end position="308"/>
    </location>
</feature>
<reference evidence="11 12" key="1">
    <citation type="journal article" date="2013" name="BMC Genomics">
        <title>High quality de novo sequencing and assembly of the Saccharomyces arboricolus genome.</title>
        <authorList>
            <person name="Liti G."/>
            <person name="Nguyen Ba A.N."/>
            <person name="Blythe M."/>
            <person name="Mueller C.A."/>
            <person name="Bergstroem A."/>
            <person name="Cubillos F.A."/>
            <person name="Dafhnis-Calas F."/>
            <person name="Khoshraftar S."/>
            <person name="Malla S."/>
            <person name="Mehta N."/>
            <person name="Siow C.C."/>
            <person name="Warringer J."/>
            <person name="Moses A.M."/>
            <person name="Louis E.J."/>
            <person name="Nieduszynski C.A."/>
        </authorList>
    </citation>
    <scope>NUCLEOTIDE SEQUENCE [LARGE SCALE GENOMIC DNA]</scope>
    <source>
        <strain evidence="12">H-6 / AS 2.3317 / CBS 10644</strain>
    </source>
</reference>
<dbReference type="HOGENOM" id="CLU_010247_2_0_1"/>
<evidence type="ECO:0000259" key="10">
    <source>
        <dbReference type="Pfam" id="PF17286"/>
    </source>
</evidence>
<dbReference type="GO" id="GO:0005829">
    <property type="term" value="C:cytosol"/>
    <property type="evidence" value="ECO:0007669"/>
    <property type="project" value="TreeGrafter"/>
</dbReference>
<dbReference type="FunFam" id="3.40.50.150:FF:000321">
    <property type="entry name" value="Protein arginine N-methyltransferase"/>
    <property type="match status" value="1"/>
</dbReference>
<dbReference type="GO" id="GO:0035243">
    <property type="term" value="F:protein-arginine omega-N symmetric methyltransferase activity"/>
    <property type="evidence" value="ECO:0007669"/>
    <property type="project" value="UniProtKB-EC"/>
</dbReference>
<dbReference type="InterPro" id="IPR029063">
    <property type="entry name" value="SAM-dependent_MTases_sf"/>
</dbReference>
<dbReference type="InterPro" id="IPR035247">
    <property type="entry name" value="PRMT5_TIM"/>
</dbReference>
<dbReference type="Proteomes" id="UP000006968">
    <property type="component" value="Chromosome II"/>
</dbReference>
<proteinExistence type="predicted"/>
<dbReference type="GO" id="GO:0032259">
    <property type="term" value="P:methylation"/>
    <property type="evidence" value="ECO:0007669"/>
    <property type="project" value="UniProtKB-KW"/>
</dbReference>
<dbReference type="Pfam" id="PF17286">
    <property type="entry name" value="PRMT5_C"/>
    <property type="match status" value="1"/>
</dbReference>
<dbReference type="InterPro" id="IPR035075">
    <property type="entry name" value="PRMT5"/>
</dbReference>
<dbReference type="GO" id="GO:0035241">
    <property type="term" value="F:protein-arginine omega-N monomethyltransferase activity"/>
    <property type="evidence" value="ECO:0007669"/>
    <property type="project" value="UniProtKB-ARBA"/>
</dbReference>
<keyword evidence="3 6" id="KW-0808">Transferase</keyword>
<evidence type="ECO:0000256" key="6">
    <source>
        <dbReference type="PROSITE-ProRule" id="PRU01015"/>
    </source>
</evidence>
<dbReference type="Pfam" id="PF05185">
    <property type="entry name" value="PRMT5"/>
    <property type="match status" value="1"/>
</dbReference>
<protein>
    <recommendedName>
        <fullName evidence="1">type II protein arginine methyltransferase</fullName>
        <ecNumber evidence="1">2.1.1.320</ecNumber>
    </recommendedName>
</protein>
<dbReference type="SUPFAM" id="SSF53335">
    <property type="entry name" value="S-adenosyl-L-methionine-dependent methyltransferases"/>
    <property type="match status" value="1"/>
</dbReference>
<feature type="compositionally biased region" description="Basic and acidic residues" evidence="7">
    <location>
        <begin position="792"/>
        <end position="804"/>
    </location>
</feature>
<dbReference type="GO" id="GO:0006355">
    <property type="term" value="P:regulation of DNA-templated transcription"/>
    <property type="evidence" value="ECO:0007669"/>
    <property type="project" value="TreeGrafter"/>
</dbReference>
<evidence type="ECO:0000256" key="3">
    <source>
        <dbReference type="ARBA" id="ARBA00022679"/>
    </source>
</evidence>
<feature type="compositionally biased region" description="Polar residues" evidence="7">
    <location>
        <begin position="766"/>
        <end position="776"/>
    </location>
</feature>
<evidence type="ECO:0000256" key="2">
    <source>
        <dbReference type="ARBA" id="ARBA00022603"/>
    </source>
</evidence>
<comment type="caution">
    <text evidence="11">The sequence shown here is derived from an EMBL/GenBank/DDBJ whole genome shotgun (WGS) entry which is preliminary data.</text>
</comment>
<dbReference type="Pfam" id="PF17285">
    <property type="entry name" value="PRMT5_TIM"/>
    <property type="match status" value="1"/>
</dbReference>
<dbReference type="PANTHER" id="PTHR10738:SF0">
    <property type="entry name" value="PROTEIN ARGININE N-METHYLTRANSFERASE 5"/>
    <property type="match status" value="1"/>
</dbReference>
<dbReference type="EMBL" id="ALIE01000009">
    <property type="protein sequence ID" value="EJS44749.1"/>
    <property type="molecule type" value="Genomic_DNA"/>
</dbReference>
<dbReference type="InterPro" id="IPR035248">
    <property type="entry name" value="PRMT5_C"/>
</dbReference>
<evidence type="ECO:0000313" key="11">
    <source>
        <dbReference type="EMBL" id="EJS44749.1"/>
    </source>
</evidence>
<dbReference type="GO" id="GO:0005634">
    <property type="term" value="C:nucleus"/>
    <property type="evidence" value="ECO:0007669"/>
    <property type="project" value="TreeGrafter"/>
</dbReference>
<evidence type="ECO:0000259" key="9">
    <source>
        <dbReference type="Pfam" id="PF17285"/>
    </source>
</evidence>
<feature type="domain" description="PRMT5 arginine-N-methyltransferase" evidence="8">
    <location>
        <begin position="321"/>
        <end position="493"/>
    </location>
</feature>
<evidence type="ECO:0000256" key="4">
    <source>
        <dbReference type="ARBA" id="ARBA00022691"/>
    </source>
</evidence>
<evidence type="ECO:0000256" key="7">
    <source>
        <dbReference type="SAM" id="MobiDB-lite"/>
    </source>
</evidence>
<sequence>MHSNVFVGVKPGFNYKQHSKSSHFPENVSSHAPGLPSNYDYVLLPITTSRYKEIVGQVFKEFRNQSKEGWQALRVPEPQLQDICIPPFNVNKPDGGDTPSYIGLLSSWLELESPDPSVRDLGLKVLLNECRYARFVGINKLILAPPRDLSNLQLYGQMIFRLLQNPIICTAPALTISISLPLYEDSDPLATWELWNTVRKLCEYHSSLTISLALPRTRTPSFVLNRWLTEPVSCLLVSSSIFASNQYEYPVLHKFNQNLILKFQKINGDSQILGNELCVILHGMEKYANDVKGGESAYLEYINYLLKKGDKFLNSNGNRQLMLQEESRIMPPLKPHSDMLLNSTYLTFEKDLVKYDLYESAILKALQDLSSRASFGRPLVVLVAGAGRGPLVDRTFKILSMLSMESKVSIIAIEKNPQAYLYLQKRNFDYWDNKVKLVREDMTKWQINDPLEKRVQVDLCISELLGSFGCNELSPECLWSIEKYHSNNDTVFIPRSYSSYIAPISSPLFYQKLSQANHSMEAPWVVHRVPYCILSSKINEVWRFEHPMCEKDVSQEKYDCDAVKFSQSSMNEFKIKHRGEIHGFIGFFTANLYSDIFLSTLPDDSTVRLKSSEETSMHARKDENLQLIKKCDHTPNMTSWSPIIFPLRQPISFIDDSELSVLMSRIHSDTEQKTWYEWSLESFIYLMLSNYGLGATATSVATPRFMATDDTKTSGRHHYSAMTNQKLDNQIDLDQDIENEEEQGFLSNLETGWQSVQDIHGLSETARPSQLNSTNKPMFDLKSSKGLDSVDESPRHEDLEEDGPEVHVRVKTGVSTLHNVCGGAFSLPL</sequence>
<dbReference type="FunFam" id="3.20.20.150:FF:000023">
    <property type="entry name" value="Protein arginine N-methyltransferase"/>
    <property type="match status" value="1"/>
</dbReference>
<keyword evidence="12" id="KW-1185">Reference proteome</keyword>